<feature type="transmembrane region" description="Helical" evidence="7">
    <location>
        <begin position="328"/>
        <end position="350"/>
    </location>
</feature>
<dbReference type="KEGG" id="svp:Pan189_25360"/>
<sequence>MTTQTIFNLVYIIGAVVILATIVPVVVKWFRRSEKKADQAQAERVESAARPEPVRQQVNEPAYAMAGASDEPESNPHWRSRLFEESAHNEAREAKLDPEDVPVQGDGDYAFGGATTTLASMLPETEERHHGWRKVLRTAGYLSPHAWQNFTAFRFLAVVIPLVLLGALLILVPKAFEIPVLIAILLVPAICWAAVGLYVRNKAADRKLRIEQGLPDAVDMLNMCVSQGLTIPQSFEKIARQIKPAYPDLAKEFQIIVEHARVGSLPQALENFADRVDVPEARSLTALLTQTDRMGTSVSQSLSDYSDSVRDDLKQRADENANKAGFKLLFPTVLCLMPAVYMFLLGPAIVELNNFLREGGRELLDDSRAAIQETGIQNDSRITR</sequence>
<evidence type="ECO:0000256" key="7">
    <source>
        <dbReference type="SAM" id="Phobius"/>
    </source>
</evidence>
<dbReference type="OrthoDB" id="212987at2"/>
<evidence type="ECO:0000313" key="9">
    <source>
        <dbReference type="EMBL" id="QDT38146.1"/>
    </source>
</evidence>
<dbReference type="InterPro" id="IPR018076">
    <property type="entry name" value="T2SS_GspF_dom"/>
</dbReference>
<keyword evidence="10" id="KW-1185">Reference proteome</keyword>
<feature type="transmembrane region" description="Helical" evidence="7">
    <location>
        <begin position="178"/>
        <end position="199"/>
    </location>
</feature>
<dbReference type="Pfam" id="PF00482">
    <property type="entry name" value="T2SSF"/>
    <property type="match status" value="1"/>
</dbReference>
<comment type="subcellular location">
    <subcellularLocation>
        <location evidence="1">Cell membrane</location>
        <topology evidence="1">Multi-pass membrane protein</topology>
    </subcellularLocation>
</comment>
<proteinExistence type="predicted"/>
<feature type="compositionally biased region" description="Basic and acidic residues" evidence="6">
    <location>
        <begin position="38"/>
        <end position="53"/>
    </location>
</feature>
<keyword evidence="5 7" id="KW-0472">Membrane</keyword>
<feature type="transmembrane region" description="Helical" evidence="7">
    <location>
        <begin position="152"/>
        <end position="172"/>
    </location>
</feature>
<feature type="domain" description="Type II secretion system protein GspF" evidence="8">
    <location>
        <begin position="218"/>
        <end position="345"/>
    </location>
</feature>
<protein>
    <submittedName>
        <fullName evidence="9">Bacterial type II secretion system protein F domain protein</fullName>
    </submittedName>
</protein>
<evidence type="ECO:0000256" key="4">
    <source>
        <dbReference type="ARBA" id="ARBA00022989"/>
    </source>
</evidence>
<keyword evidence="4 7" id="KW-1133">Transmembrane helix</keyword>
<evidence type="ECO:0000313" key="10">
    <source>
        <dbReference type="Proteomes" id="UP000317318"/>
    </source>
</evidence>
<feature type="transmembrane region" description="Helical" evidence="7">
    <location>
        <begin position="6"/>
        <end position="27"/>
    </location>
</feature>
<evidence type="ECO:0000256" key="3">
    <source>
        <dbReference type="ARBA" id="ARBA00022692"/>
    </source>
</evidence>
<evidence type="ECO:0000256" key="2">
    <source>
        <dbReference type="ARBA" id="ARBA00022475"/>
    </source>
</evidence>
<evidence type="ECO:0000256" key="6">
    <source>
        <dbReference type="SAM" id="MobiDB-lite"/>
    </source>
</evidence>
<feature type="region of interest" description="Disordered" evidence="6">
    <location>
        <begin position="38"/>
        <end position="57"/>
    </location>
</feature>
<evidence type="ECO:0000256" key="5">
    <source>
        <dbReference type="ARBA" id="ARBA00023136"/>
    </source>
</evidence>
<accession>A0A517R2N4</accession>
<keyword evidence="2" id="KW-1003">Cell membrane</keyword>
<dbReference type="Proteomes" id="UP000317318">
    <property type="component" value="Chromosome"/>
</dbReference>
<dbReference type="PANTHER" id="PTHR35007">
    <property type="entry name" value="INTEGRAL MEMBRANE PROTEIN-RELATED"/>
    <property type="match status" value="1"/>
</dbReference>
<name>A0A517R2N4_9PLAN</name>
<dbReference type="PANTHER" id="PTHR35007:SF2">
    <property type="entry name" value="PILUS ASSEMBLE PROTEIN"/>
    <property type="match status" value="1"/>
</dbReference>
<dbReference type="AlphaFoldDB" id="A0A517R2N4"/>
<dbReference type="GO" id="GO:0005886">
    <property type="term" value="C:plasma membrane"/>
    <property type="evidence" value="ECO:0007669"/>
    <property type="project" value="UniProtKB-SubCell"/>
</dbReference>
<gene>
    <name evidence="9" type="ORF">Pan189_25360</name>
</gene>
<reference evidence="9 10" key="1">
    <citation type="submission" date="2019-02" db="EMBL/GenBank/DDBJ databases">
        <title>Deep-cultivation of Planctomycetes and their phenomic and genomic characterization uncovers novel biology.</title>
        <authorList>
            <person name="Wiegand S."/>
            <person name="Jogler M."/>
            <person name="Boedeker C."/>
            <person name="Pinto D."/>
            <person name="Vollmers J."/>
            <person name="Rivas-Marin E."/>
            <person name="Kohn T."/>
            <person name="Peeters S.H."/>
            <person name="Heuer A."/>
            <person name="Rast P."/>
            <person name="Oberbeckmann S."/>
            <person name="Bunk B."/>
            <person name="Jeske O."/>
            <person name="Meyerdierks A."/>
            <person name="Storesund J.E."/>
            <person name="Kallscheuer N."/>
            <person name="Luecker S."/>
            <person name="Lage O.M."/>
            <person name="Pohl T."/>
            <person name="Merkel B.J."/>
            <person name="Hornburger P."/>
            <person name="Mueller R.-W."/>
            <person name="Bruemmer F."/>
            <person name="Labrenz M."/>
            <person name="Spormann A.M."/>
            <person name="Op den Camp H."/>
            <person name="Overmann J."/>
            <person name="Amann R."/>
            <person name="Jetten M.S.M."/>
            <person name="Mascher T."/>
            <person name="Medema M.H."/>
            <person name="Devos D.P."/>
            <person name="Kaster A.-K."/>
            <person name="Ovreas L."/>
            <person name="Rohde M."/>
            <person name="Galperin M.Y."/>
            <person name="Jogler C."/>
        </authorList>
    </citation>
    <scope>NUCLEOTIDE SEQUENCE [LARGE SCALE GENOMIC DNA]</scope>
    <source>
        <strain evidence="9 10">Pan189</strain>
    </source>
</reference>
<organism evidence="9 10">
    <name type="scientific">Stratiformator vulcanicus</name>
    <dbReference type="NCBI Taxonomy" id="2527980"/>
    <lineage>
        <taxon>Bacteria</taxon>
        <taxon>Pseudomonadati</taxon>
        <taxon>Planctomycetota</taxon>
        <taxon>Planctomycetia</taxon>
        <taxon>Planctomycetales</taxon>
        <taxon>Planctomycetaceae</taxon>
        <taxon>Stratiformator</taxon>
    </lineage>
</organism>
<dbReference type="RefSeq" id="WP_145364194.1">
    <property type="nucleotide sequence ID" value="NZ_CP036268.1"/>
</dbReference>
<dbReference type="EMBL" id="CP036268">
    <property type="protein sequence ID" value="QDT38146.1"/>
    <property type="molecule type" value="Genomic_DNA"/>
</dbReference>
<keyword evidence="3 7" id="KW-0812">Transmembrane</keyword>
<evidence type="ECO:0000256" key="1">
    <source>
        <dbReference type="ARBA" id="ARBA00004651"/>
    </source>
</evidence>
<evidence type="ECO:0000259" key="8">
    <source>
        <dbReference type="Pfam" id="PF00482"/>
    </source>
</evidence>